<dbReference type="GO" id="GO:0003676">
    <property type="term" value="F:nucleic acid binding"/>
    <property type="evidence" value="ECO:0007669"/>
    <property type="project" value="InterPro"/>
</dbReference>
<keyword evidence="2 5" id="KW-0808">Transferase</keyword>
<accession>A0A428LY62</accession>
<dbReference type="PROSITE" id="PS00092">
    <property type="entry name" value="N6_MTASE"/>
    <property type="match status" value="1"/>
</dbReference>
<gene>
    <name evidence="5" type="ORF">EJE24_00725</name>
</gene>
<dbReference type="Proteomes" id="UP000276389">
    <property type="component" value="Unassembled WGS sequence"/>
</dbReference>
<evidence type="ECO:0000256" key="3">
    <source>
        <dbReference type="ARBA" id="ARBA00022691"/>
    </source>
</evidence>
<evidence type="ECO:0000256" key="1">
    <source>
        <dbReference type="ARBA" id="ARBA00022603"/>
    </source>
</evidence>
<keyword evidence="1 5" id="KW-0489">Methyltransferase</keyword>
<comment type="similarity">
    <text evidence="4">Belongs to the MT-A70-like family.</text>
</comment>
<proteinExistence type="inferred from homology"/>
<dbReference type="InterPro" id="IPR002052">
    <property type="entry name" value="DNA_methylase_N6_adenine_CS"/>
</dbReference>
<comment type="caution">
    <text evidence="5">The sequence shown here is derived from an EMBL/GenBank/DDBJ whole genome shotgun (WGS) entry which is preliminary data.</text>
</comment>
<evidence type="ECO:0000256" key="4">
    <source>
        <dbReference type="PROSITE-ProRule" id="PRU00489"/>
    </source>
</evidence>
<evidence type="ECO:0000313" key="6">
    <source>
        <dbReference type="Proteomes" id="UP000276389"/>
    </source>
</evidence>
<name>A0A428LY62_9ENTR</name>
<evidence type="ECO:0000256" key="2">
    <source>
        <dbReference type="ARBA" id="ARBA00022679"/>
    </source>
</evidence>
<organism evidence="5 6">
    <name type="scientific">Enterobacter huaxiensis</name>
    <dbReference type="NCBI Taxonomy" id="2494702"/>
    <lineage>
        <taxon>Bacteria</taxon>
        <taxon>Pseudomonadati</taxon>
        <taxon>Pseudomonadota</taxon>
        <taxon>Gammaproteobacteria</taxon>
        <taxon>Enterobacterales</taxon>
        <taxon>Enterobacteriaceae</taxon>
        <taxon>Enterobacter</taxon>
    </lineage>
</organism>
<dbReference type="PANTHER" id="PTHR12829">
    <property type="entry name" value="N6-ADENOSINE-METHYLTRANSFERASE"/>
    <property type="match status" value="1"/>
</dbReference>
<dbReference type="PANTHER" id="PTHR12829:SF7">
    <property type="entry name" value="N6-ADENOSINE-METHYLTRANSFERASE CATALYTIC SUBUNIT"/>
    <property type="match status" value="1"/>
</dbReference>
<dbReference type="SUPFAM" id="SSF53335">
    <property type="entry name" value="S-adenosyl-L-methionine-dependent methyltransferases"/>
    <property type="match status" value="1"/>
</dbReference>
<dbReference type="InterPro" id="IPR007757">
    <property type="entry name" value="MT-A70-like"/>
</dbReference>
<dbReference type="InterPro" id="IPR029063">
    <property type="entry name" value="SAM-dependent_MTases_sf"/>
</dbReference>
<evidence type="ECO:0000313" key="5">
    <source>
        <dbReference type="EMBL" id="RSK70332.1"/>
    </source>
</evidence>
<dbReference type="Pfam" id="PF05063">
    <property type="entry name" value="MT-A70"/>
    <property type="match status" value="2"/>
</dbReference>
<reference evidence="5 6" key="1">
    <citation type="submission" date="2018-12" db="EMBL/GenBank/DDBJ databases">
        <title>The Genome Submission of two Enterobacter spp. strains.</title>
        <authorList>
            <person name="Wu W."/>
            <person name="Wei L."/>
            <person name="Feng Y."/>
            <person name="Zong Z."/>
        </authorList>
    </citation>
    <scope>NUCLEOTIDE SEQUENCE [LARGE SCALE GENOMIC DNA]</scope>
    <source>
        <strain evidence="5 6">WCHEHu045002</strain>
    </source>
</reference>
<dbReference type="AlphaFoldDB" id="A0A428LY62"/>
<dbReference type="EMBL" id="RWHU01000001">
    <property type="protein sequence ID" value="RSK70332.1"/>
    <property type="molecule type" value="Genomic_DNA"/>
</dbReference>
<sequence>MTGKYSLIYSDPPWSYGNTISNGAAADHYSTMKLIDIKRLPVWELAAENAVLAMWYTGTHNQEAIELAEAWGFTVRTMKGFTWVKLNQNAELRINKALAEGVITDFYDFLDLLNAETRMNGGNHTRANTEDLLIATRGAGLERKHAGIKQVVYSPLGAHSEKPWEVRHRLELLYGDVPRIELFSRSAAPGWHHWGNECSSSVTLTPGMVGPSEPTPEGYETDCAIWPAEVEMVFSAVEHDGAITEKNKRKLKFHINRMWLEKTPIPQIVMSARSLIATMERSS</sequence>
<dbReference type="GO" id="GO:0032259">
    <property type="term" value="P:methylation"/>
    <property type="evidence" value="ECO:0007669"/>
    <property type="project" value="UniProtKB-KW"/>
</dbReference>
<dbReference type="PROSITE" id="PS51143">
    <property type="entry name" value="MT_A70"/>
    <property type="match status" value="1"/>
</dbReference>
<dbReference type="GO" id="GO:0008168">
    <property type="term" value="F:methyltransferase activity"/>
    <property type="evidence" value="ECO:0007669"/>
    <property type="project" value="UniProtKB-KW"/>
</dbReference>
<protein>
    <submittedName>
        <fullName evidence="5">Adenine methyltransferase</fullName>
    </submittedName>
</protein>
<keyword evidence="3" id="KW-0949">S-adenosyl-L-methionine</keyword>